<dbReference type="AlphaFoldDB" id="A0AAU0UQV6"/>
<dbReference type="Gene3D" id="1.10.10.10">
    <property type="entry name" value="Winged helix-like DNA-binding domain superfamily/Winged helix DNA-binding domain"/>
    <property type="match status" value="1"/>
</dbReference>
<dbReference type="SUPFAM" id="SSF46785">
    <property type="entry name" value="Winged helix' DNA-binding domain"/>
    <property type="match status" value="1"/>
</dbReference>
<evidence type="ECO:0000313" key="2">
    <source>
        <dbReference type="EMBL" id="WRO22582.1"/>
    </source>
</evidence>
<dbReference type="Proteomes" id="UP001329915">
    <property type="component" value="Chromosome"/>
</dbReference>
<dbReference type="InterPro" id="IPR036388">
    <property type="entry name" value="WH-like_DNA-bd_sf"/>
</dbReference>
<organism evidence="2 3">
    <name type="scientific">Metallumcola ferriviriculae</name>
    <dbReference type="NCBI Taxonomy" id="3039180"/>
    <lineage>
        <taxon>Bacteria</taxon>
        <taxon>Bacillati</taxon>
        <taxon>Bacillota</taxon>
        <taxon>Clostridia</taxon>
        <taxon>Neomoorellales</taxon>
        <taxon>Desulfitibacteraceae</taxon>
        <taxon>Metallumcola</taxon>
    </lineage>
</organism>
<dbReference type="InterPro" id="IPR000835">
    <property type="entry name" value="HTH_MarR-typ"/>
</dbReference>
<dbReference type="GO" id="GO:0003700">
    <property type="term" value="F:DNA-binding transcription factor activity"/>
    <property type="evidence" value="ECO:0007669"/>
    <property type="project" value="InterPro"/>
</dbReference>
<evidence type="ECO:0000259" key="1">
    <source>
        <dbReference type="PROSITE" id="PS50995"/>
    </source>
</evidence>
<dbReference type="InterPro" id="IPR039422">
    <property type="entry name" value="MarR/SlyA-like"/>
</dbReference>
<sequence>MATNQEQLLQMARLISRAHRGLHCLVQPRLEQQGSLTVTEMMVVRLVKEEGSPRASYISDKLGIPPSTMTSILDRLEAKGVVRRVRHVDDRRAVLVQLEDGAAEVKKEFETVLARELSLVFGDISPDKLKEITANLEFITQKLQPKR</sequence>
<feature type="domain" description="HTH marR-type" evidence="1">
    <location>
        <begin position="5"/>
        <end position="141"/>
    </location>
</feature>
<dbReference type="Pfam" id="PF01047">
    <property type="entry name" value="MarR"/>
    <property type="match status" value="1"/>
</dbReference>
<name>A0AAU0UQV6_9FIRM</name>
<dbReference type="PROSITE" id="PS50995">
    <property type="entry name" value="HTH_MARR_2"/>
    <property type="match status" value="1"/>
</dbReference>
<dbReference type="PRINTS" id="PR00598">
    <property type="entry name" value="HTHMARR"/>
</dbReference>
<accession>A0AAU0UQV6</accession>
<evidence type="ECO:0000313" key="3">
    <source>
        <dbReference type="Proteomes" id="UP001329915"/>
    </source>
</evidence>
<gene>
    <name evidence="2" type="ORF">MFMK1_002417</name>
</gene>
<dbReference type="SMART" id="SM00347">
    <property type="entry name" value="HTH_MARR"/>
    <property type="match status" value="1"/>
</dbReference>
<dbReference type="InterPro" id="IPR036390">
    <property type="entry name" value="WH_DNA-bd_sf"/>
</dbReference>
<reference evidence="2 3" key="1">
    <citation type="submission" date="2023-04" db="EMBL/GenBank/DDBJ databases">
        <authorList>
            <person name="Hsu D."/>
        </authorList>
    </citation>
    <scope>NUCLEOTIDE SEQUENCE [LARGE SCALE GENOMIC DNA]</scope>
    <source>
        <strain evidence="2 3">MK1</strain>
    </source>
</reference>
<dbReference type="PANTHER" id="PTHR33164:SF43">
    <property type="entry name" value="HTH-TYPE TRANSCRIPTIONAL REPRESSOR YETL"/>
    <property type="match status" value="1"/>
</dbReference>
<keyword evidence="3" id="KW-1185">Reference proteome</keyword>
<dbReference type="KEGG" id="dbc:MFMK1_002417"/>
<protein>
    <submittedName>
        <fullName evidence="2">MarR family transcriptional regulator</fullName>
    </submittedName>
</protein>
<dbReference type="PANTHER" id="PTHR33164">
    <property type="entry name" value="TRANSCRIPTIONAL REGULATOR, MARR FAMILY"/>
    <property type="match status" value="1"/>
</dbReference>
<proteinExistence type="predicted"/>
<dbReference type="EMBL" id="CP121694">
    <property type="protein sequence ID" value="WRO22582.1"/>
    <property type="molecule type" value="Genomic_DNA"/>
</dbReference>
<dbReference type="RefSeq" id="WP_366921991.1">
    <property type="nucleotide sequence ID" value="NZ_CP121694.1"/>
</dbReference>
<dbReference type="GO" id="GO:0006950">
    <property type="term" value="P:response to stress"/>
    <property type="evidence" value="ECO:0007669"/>
    <property type="project" value="TreeGrafter"/>
</dbReference>